<gene>
    <name evidence="9" type="ORF">FJY75_13685</name>
</gene>
<feature type="transmembrane region" description="Helical" evidence="8">
    <location>
        <begin position="5"/>
        <end position="25"/>
    </location>
</feature>
<keyword evidence="5 8" id="KW-0812">Transmembrane</keyword>
<feature type="non-terminal residue" evidence="9">
    <location>
        <position position="1"/>
    </location>
</feature>
<evidence type="ECO:0000313" key="10">
    <source>
        <dbReference type="Proteomes" id="UP000748308"/>
    </source>
</evidence>
<reference evidence="9" key="1">
    <citation type="submission" date="2019-03" db="EMBL/GenBank/DDBJ databases">
        <title>Lake Tanganyika Metagenome-Assembled Genomes (MAGs).</title>
        <authorList>
            <person name="Tran P."/>
        </authorList>
    </citation>
    <scope>NUCLEOTIDE SEQUENCE</scope>
    <source>
        <strain evidence="9">M_DeepCast_400m_m2_100</strain>
    </source>
</reference>
<feature type="transmembrane region" description="Helical" evidence="8">
    <location>
        <begin position="31"/>
        <end position="53"/>
    </location>
</feature>
<name>A0A937XE90_UNCEI</name>
<dbReference type="Pfam" id="PF04066">
    <property type="entry name" value="MrpF_PhaF"/>
    <property type="match status" value="1"/>
</dbReference>
<keyword evidence="4" id="KW-1003">Cell membrane</keyword>
<keyword evidence="6 8" id="KW-1133">Transmembrane helix</keyword>
<evidence type="ECO:0000256" key="1">
    <source>
        <dbReference type="ARBA" id="ARBA00004651"/>
    </source>
</evidence>
<dbReference type="AlphaFoldDB" id="A0A937XE90"/>
<evidence type="ECO:0000256" key="5">
    <source>
        <dbReference type="ARBA" id="ARBA00022692"/>
    </source>
</evidence>
<comment type="caution">
    <text evidence="9">The sequence shown here is derived from an EMBL/GenBank/DDBJ whole genome shotgun (WGS) entry which is preliminary data.</text>
</comment>
<dbReference type="PANTHER" id="PTHR34702">
    <property type="entry name" value="NA(+)/H(+) ANTIPORTER SUBUNIT F1"/>
    <property type="match status" value="1"/>
</dbReference>
<dbReference type="EMBL" id="VGIY01000531">
    <property type="protein sequence ID" value="MBM3318894.1"/>
    <property type="molecule type" value="Genomic_DNA"/>
</dbReference>
<accession>A0A937XE90</accession>
<dbReference type="Proteomes" id="UP000748308">
    <property type="component" value="Unassembled WGS sequence"/>
</dbReference>
<evidence type="ECO:0000256" key="7">
    <source>
        <dbReference type="ARBA" id="ARBA00023136"/>
    </source>
</evidence>
<dbReference type="PANTHER" id="PTHR34702:SF1">
    <property type="entry name" value="NA(+)_H(+) ANTIPORTER SUBUNIT F"/>
    <property type="match status" value="1"/>
</dbReference>
<evidence type="ECO:0000256" key="3">
    <source>
        <dbReference type="ARBA" id="ARBA00022448"/>
    </source>
</evidence>
<evidence type="ECO:0000256" key="4">
    <source>
        <dbReference type="ARBA" id="ARBA00022475"/>
    </source>
</evidence>
<comment type="subcellular location">
    <subcellularLocation>
        <location evidence="1">Cell membrane</location>
        <topology evidence="1">Multi-pass membrane protein</topology>
    </subcellularLocation>
</comment>
<organism evidence="9 10">
    <name type="scientific">Eiseniibacteriota bacterium</name>
    <dbReference type="NCBI Taxonomy" id="2212470"/>
    <lineage>
        <taxon>Bacteria</taxon>
        <taxon>Candidatus Eiseniibacteriota</taxon>
    </lineage>
</organism>
<dbReference type="GO" id="GO:0005886">
    <property type="term" value="C:plasma membrane"/>
    <property type="evidence" value="ECO:0007669"/>
    <property type="project" value="UniProtKB-SubCell"/>
</dbReference>
<keyword evidence="7 8" id="KW-0472">Membrane</keyword>
<protein>
    <submittedName>
        <fullName evidence="9">MrpF/PhaF family protein</fullName>
    </submittedName>
</protein>
<proteinExistence type="inferred from homology"/>
<evidence type="ECO:0000313" key="9">
    <source>
        <dbReference type="EMBL" id="MBM3318894.1"/>
    </source>
</evidence>
<comment type="similarity">
    <text evidence="2">Belongs to the CPA3 antiporters (TC 2.A.63) subunit F family.</text>
</comment>
<keyword evidence="3" id="KW-0813">Transport</keyword>
<dbReference type="InterPro" id="IPR007208">
    <property type="entry name" value="MrpF/PhaF-like"/>
</dbReference>
<sequence>FDRLLAVGLVGSNALLLIVLIGFLYERADMFLDLALTYAILNFIGVLALGKFLESRRGGNP</sequence>
<evidence type="ECO:0000256" key="8">
    <source>
        <dbReference type="SAM" id="Phobius"/>
    </source>
</evidence>
<dbReference type="GO" id="GO:0015385">
    <property type="term" value="F:sodium:proton antiporter activity"/>
    <property type="evidence" value="ECO:0007669"/>
    <property type="project" value="TreeGrafter"/>
</dbReference>
<evidence type="ECO:0000256" key="2">
    <source>
        <dbReference type="ARBA" id="ARBA00009212"/>
    </source>
</evidence>
<evidence type="ECO:0000256" key="6">
    <source>
        <dbReference type="ARBA" id="ARBA00022989"/>
    </source>
</evidence>